<sequence length="88" mass="9985">MLHHNFTTHRLWPCFTFFSLLAPIPIPSIHPTTCHCHLGQFRLPQRSSGRHKRALVTPLHPPTNSKLVVEPTSRARSCHCGVLAQFVL</sequence>
<organism evidence="2 3">
    <name type="scientific">Protopolystoma xenopodis</name>
    <dbReference type="NCBI Taxonomy" id="117903"/>
    <lineage>
        <taxon>Eukaryota</taxon>
        <taxon>Metazoa</taxon>
        <taxon>Spiralia</taxon>
        <taxon>Lophotrochozoa</taxon>
        <taxon>Platyhelminthes</taxon>
        <taxon>Monogenea</taxon>
        <taxon>Polyopisthocotylea</taxon>
        <taxon>Polystomatidea</taxon>
        <taxon>Polystomatidae</taxon>
        <taxon>Protopolystoma</taxon>
    </lineage>
</organism>
<keyword evidence="3" id="KW-1185">Reference proteome</keyword>
<evidence type="ECO:0000313" key="3">
    <source>
        <dbReference type="Proteomes" id="UP000784294"/>
    </source>
</evidence>
<feature type="signal peptide" evidence="1">
    <location>
        <begin position="1"/>
        <end position="23"/>
    </location>
</feature>
<protein>
    <recommendedName>
        <fullName evidence="4">Secreted protein</fullName>
    </recommendedName>
</protein>
<keyword evidence="1" id="KW-0732">Signal</keyword>
<evidence type="ECO:0000256" key="1">
    <source>
        <dbReference type="SAM" id="SignalP"/>
    </source>
</evidence>
<name>A0A3S5AA29_9PLAT</name>
<dbReference type="AlphaFoldDB" id="A0A3S5AA29"/>
<gene>
    <name evidence="2" type="ORF">PXEA_LOCUS4466</name>
</gene>
<proteinExistence type="predicted"/>
<comment type="caution">
    <text evidence="2">The sequence shown here is derived from an EMBL/GenBank/DDBJ whole genome shotgun (WGS) entry which is preliminary data.</text>
</comment>
<dbReference type="EMBL" id="CAAALY010010640">
    <property type="protein sequence ID" value="VEL11026.1"/>
    <property type="molecule type" value="Genomic_DNA"/>
</dbReference>
<evidence type="ECO:0000313" key="2">
    <source>
        <dbReference type="EMBL" id="VEL11026.1"/>
    </source>
</evidence>
<reference evidence="2" key="1">
    <citation type="submission" date="2018-11" db="EMBL/GenBank/DDBJ databases">
        <authorList>
            <consortium name="Pathogen Informatics"/>
        </authorList>
    </citation>
    <scope>NUCLEOTIDE SEQUENCE</scope>
</reference>
<evidence type="ECO:0008006" key="4">
    <source>
        <dbReference type="Google" id="ProtNLM"/>
    </source>
</evidence>
<feature type="chain" id="PRO_5018754825" description="Secreted protein" evidence="1">
    <location>
        <begin position="24"/>
        <end position="88"/>
    </location>
</feature>
<dbReference type="Proteomes" id="UP000784294">
    <property type="component" value="Unassembled WGS sequence"/>
</dbReference>
<accession>A0A3S5AA29</accession>